<evidence type="ECO:0000313" key="6">
    <source>
        <dbReference type="EMBL" id="ODV94857.1"/>
    </source>
</evidence>
<dbReference type="STRING" id="669874.A0A1E4TSZ5"/>
<feature type="compositionally biased region" description="Basic and acidic residues" evidence="5">
    <location>
        <begin position="509"/>
        <end position="518"/>
    </location>
</feature>
<dbReference type="InterPro" id="IPR015943">
    <property type="entry name" value="WD40/YVTN_repeat-like_dom_sf"/>
</dbReference>
<dbReference type="InterPro" id="IPR036322">
    <property type="entry name" value="WD40_repeat_dom_sf"/>
</dbReference>
<comment type="function">
    <text evidence="1">Involved in the biogenesis of the 60S ribosomal subunit.</text>
</comment>
<dbReference type="EMBL" id="KV454015">
    <property type="protein sequence ID" value="ODV94857.1"/>
    <property type="molecule type" value="Genomic_DNA"/>
</dbReference>
<dbReference type="OrthoDB" id="18388at2759"/>
<dbReference type="GO" id="GO:0030687">
    <property type="term" value="C:preribosome, large subunit precursor"/>
    <property type="evidence" value="ECO:0007669"/>
    <property type="project" value="TreeGrafter"/>
</dbReference>
<sequence>MRILYSTLSNDKLYKIDVSNKKNLKGIELINNNEQKVTHASSLSDISVNAPDVHKNNYIQKILTIRYNESTRLLCITKKDGSIKICRYISNEDLYSEVFTLNRTTKDQKDYIINLYYKDSILYCCSNKGRLMLTNLKNLDTRDFTPNPFIIQLSEPLNFFKVHPINQWIIACGGYSNNLQLYNLETPFNGFNSSLHLFNYSSINKISPFWSAKTVQRISKKHLEEFTWIVDCEFIVNNAEEKNDCNLEVGEGEGEGAAARVETEVPEEKYYKMCSVTGFGKLYYYDTEFSSYPTLDLTVSNHPIKLLKNLNDYEFLFIDAFGYCGLLDIVKEKITNSYRLPNMGSICGIDIINWSNYCQDFYEKNRVEKNKNDDYDDELKKLELQPILITYSTILGEVKTVRLFKNNSEDHEKLKMQLISSIKLQLMDNSNYRRRLLIPCLIYDFCNQEPSDELSDLNFVFYDRALLKSNKKVGKIDDNDNNENGNGDLLSPRTGLLETNNGNDNVDGNSRDTKRLKV</sequence>
<evidence type="ECO:0000256" key="3">
    <source>
        <dbReference type="ARBA" id="ARBA00011187"/>
    </source>
</evidence>
<protein>
    <recommendedName>
        <fullName evidence="4">Ribosome biogenesis protein NSA1</fullName>
    </recommendedName>
</protein>
<organism evidence="6 7">
    <name type="scientific">Pachysolen tannophilus NRRL Y-2460</name>
    <dbReference type="NCBI Taxonomy" id="669874"/>
    <lineage>
        <taxon>Eukaryota</taxon>
        <taxon>Fungi</taxon>
        <taxon>Dikarya</taxon>
        <taxon>Ascomycota</taxon>
        <taxon>Saccharomycotina</taxon>
        <taxon>Pichiomycetes</taxon>
        <taxon>Pachysolenaceae</taxon>
        <taxon>Pachysolen</taxon>
    </lineage>
</organism>
<dbReference type="Proteomes" id="UP000094236">
    <property type="component" value="Unassembled WGS sequence"/>
</dbReference>
<proteinExistence type="inferred from homology"/>
<comment type="subunit">
    <text evidence="3">Component of the pre-66S ribosomal particle.</text>
</comment>
<dbReference type="AlphaFoldDB" id="A0A1E4TSZ5"/>
<accession>A0A1E4TSZ5</accession>
<comment type="similarity">
    <text evidence="2">Belongs to the NSA1 family.</text>
</comment>
<feature type="compositionally biased region" description="Polar residues" evidence="5">
    <location>
        <begin position="497"/>
        <end position="508"/>
    </location>
</feature>
<evidence type="ECO:0000256" key="2">
    <source>
        <dbReference type="ARBA" id="ARBA00007861"/>
    </source>
</evidence>
<dbReference type="GO" id="GO:0042273">
    <property type="term" value="P:ribosomal large subunit biogenesis"/>
    <property type="evidence" value="ECO:0007669"/>
    <property type="project" value="InterPro"/>
</dbReference>
<dbReference type="PANTHER" id="PTHR16038">
    <property type="entry name" value="NOP SEVEN ASSOCIATED PROTEIN 1"/>
    <property type="match status" value="1"/>
</dbReference>
<dbReference type="SUPFAM" id="SSF50978">
    <property type="entry name" value="WD40 repeat-like"/>
    <property type="match status" value="1"/>
</dbReference>
<dbReference type="GO" id="GO:0005730">
    <property type="term" value="C:nucleolus"/>
    <property type="evidence" value="ECO:0007669"/>
    <property type="project" value="InterPro"/>
</dbReference>
<evidence type="ECO:0000313" key="7">
    <source>
        <dbReference type="Proteomes" id="UP000094236"/>
    </source>
</evidence>
<gene>
    <name evidence="6" type="ORF">PACTADRAFT_50709</name>
</gene>
<dbReference type="InterPro" id="IPR037379">
    <property type="entry name" value="WDR74/Nsa1"/>
</dbReference>
<evidence type="ECO:0000256" key="5">
    <source>
        <dbReference type="SAM" id="MobiDB-lite"/>
    </source>
</evidence>
<keyword evidence="7" id="KW-1185">Reference proteome</keyword>
<dbReference type="Gene3D" id="2.130.10.10">
    <property type="entry name" value="YVTN repeat-like/Quinoprotein amine dehydrogenase"/>
    <property type="match status" value="1"/>
</dbReference>
<feature type="region of interest" description="Disordered" evidence="5">
    <location>
        <begin position="474"/>
        <end position="518"/>
    </location>
</feature>
<dbReference type="PANTHER" id="PTHR16038:SF4">
    <property type="entry name" value="WD REPEAT-CONTAINING PROTEIN 74"/>
    <property type="match status" value="1"/>
</dbReference>
<name>A0A1E4TSZ5_PACTA</name>
<reference evidence="7" key="1">
    <citation type="submission" date="2016-05" db="EMBL/GenBank/DDBJ databases">
        <title>Comparative genomics of biotechnologically important yeasts.</title>
        <authorList>
            <consortium name="DOE Joint Genome Institute"/>
            <person name="Riley R."/>
            <person name="Haridas S."/>
            <person name="Wolfe K.H."/>
            <person name="Lopes M.R."/>
            <person name="Hittinger C.T."/>
            <person name="Goker M."/>
            <person name="Salamov A."/>
            <person name="Wisecaver J."/>
            <person name="Long T.M."/>
            <person name="Aerts A.L."/>
            <person name="Barry K."/>
            <person name="Choi C."/>
            <person name="Clum A."/>
            <person name="Coughlan A.Y."/>
            <person name="Deshpande S."/>
            <person name="Douglass A.P."/>
            <person name="Hanson S.J."/>
            <person name="Klenk H.-P."/>
            <person name="Labutti K."/>
            <person name="Lapidus A."/>
            <person name="Lindquist E."/>
            <person name="Lipzen A."/>
            <person name="Meier-Kolthoff J.P."/>
            <person name="Ohm R.A."/>
            <person name="Otillar R.P."/>
            <person name="Pangilinan J."/>
            <person name="Peng Y."/>
            <person name="Rokas A."/>
            <person name="Rosa C.A."/>
            <person name="Scheuner C."/>
            <person name="Sibirny A.A."/>
            <person name="Slot J.C."/>
            <person name="Stielow J.B."/>
            <person name="Sun H."/>
            <person name="Kurtzman C.P."/>
            <person name="Blackwell M."/>
            <person name="Grigoriev I.V."/>
            <person name="Jeffries T.W."/>
        </authorList>
    </citation>
    <scope>NUCLEOTIDE SEQUENCE [LARGE SCALE GENOMIC DNA]</scope>
    <source>
        <strain evidence="7">NRRL Y-2460</strain>
    </source>
</reference>
<evidence type="ECO:0000256" key="4">
    <source>
        <dbReference type="ARBA" id="ARBA00014234"/>
    </source>
</evidence>
<evidence type="ECO:0000256" key="1">
    <source>
        <dbReference type="ARBA" id="ARBA00002889"/>
    </source>
</evidence>